<dbReference type="Gene3D" id="3.90.320.10">
    <property type="match status" value="2"/>
</dbReference>
<protein>
    <submittedName>
        <fullName evidence="2">PD-(D/E)XK endonuclease-like domain-containing protein</fullName>
    </submittedName>
</protein>
<dbReference type="InterPro" id="IPR011604">
    <property type="entry name" value="PDDEXK-like_dom_sf"/>
</dbReference>
<dbReference type="KEGG" id="dli:dnl_21110"/>
<evidence type="ECO:0000313" key="3">
    <source>
        <dbReference type="Proteomes" id="UP000663720"/>
    </source>
</evidence>
<dbReference type="AlphaFoldDB" id="A0A975GG34"/>
<dbReference type="Proteomes" id="UP000663720">
    <property type="component" value="Chromosome"/>
</dbReference>
<keyword evidence="3" id="KW-1185">Reference proteome</keyword>
<name>A0A975GG34_9BACT</name>
<accession>A0A975GG34</accession>
<evidence type="ECO:0000259" key="1">
    <source>
        <dbReference type="Pfam" id="PF12705"/>
    </source>
</evidence>
<dbReference type="GO" id="GO:0004519">
    <property type="term" value="F:endonuclease activity"/>
    <property type="evidence" value="ECO:0007669"/>
    <property type="project" value="UniProtKB-KW"/>
</dbReference>
<gene>
    <name evidence="2" type="ORF">dnl_21110</name>
</gene>
<keyword evidence="2" id="KW-0255">Endonuclease</keyword>
<proteinExistence type="predicted"/>
<dbReference type="Pfam" id="PF12705">
    <property type="entry name" value="PDDEXK_1"/>
    <property type="match status" value="1"/>
</dbReference>
<keyword evidence="2" id="KW-0378">Hydrolase</keyword>
<sequence>MSLFYARRKENIMTNIQLKTLAQLKESLHISYSQISCYMNCPLKYMFRYVKGFPPERVSSALIFGKSIHTGIEHFYITYKRKQEKADVKTVQELFADVFSSEINKSEVPVIFRKDENKDTEIEMGKSMLKSFCRSAKLKDTQIIGVEMPLSARLYTDKGKPTDFVIIGVIDALIKNCDGDIVAIDNKTALRAKSSEEVEKDLQFSVYGYLLCANKYVAKTDDAYCRMDVLRKLKRPKVEKYGTIRTPSDRKRLAKIAVNVLTAIENQAFYPVRSWMCSGGCEYKNACYSW</sequence>
<dbReference type="EMBL" id="CP061799">
    <property type="protein sequence ID" value="QTA79829.1"/>
    <property type="molecule type" value="Genomic_DNA"/>
</dbReference>
<organism evidence="2 3">
    <name type="scientific">Desulfonema limicola</name>
    <dbReference type="NCBI Taxonomy" id="45656"/>
    <lineage>
        <taxon>Bacteria</taxon>
        <taxon>Pseudomonadati</taxon>
        <taxon>Thermodesulfobacteriota</taxon>
        <taxon>Desulfobacteria</taxon>
        <taxon>Desulfobacterales</taxon>
        <taxon>Desulfococcaceae</taxon>
        <taxon>Desulfonema</taxon>
    </lineage>
</organism>
<evidence type="ECO:0000313" key="2">
    <source>
        <dbReference type="EMBL" id="QTA79829.1"/>
    </source>
</evidence>
<keyword evidence="2" id="KW-0540">Nuclease</keyword>
<reference evidence="2" key="1">
    <citation type="journal article" date="2021" name="Microb. Physiol.">
        <title>Proteogenomic Insights into the Physiology of Marine, Sulfate-Reducing, Filamentous Desulfonema limicola and Desulfonema magnum.</title>
        <authorList>
            <person name="Schnaars V."/>
            <person name="Wohlbrand L."/>
            <person name="Scheve S."/>
            <person name="Hinrichs C."/>
            <person name="Reinhardt R."/>
            <person name="Rabus R."/>
        </authorList>
    </citation>
    <scope>NUCLEOTIDE SEQUENCE</scope>
    <source>
        <strain evidence="2">5ac10</strain>
    </source>
</reference>
<dbReference type="InterPro" id="IPR038726">
    <property type="entry name" value="PDDEXK_AddAB-type"/>
</dbReference>
<feature type="domain" description="PD-(D/E)XK endonuclease-like" evidence="1">
    <location>
        <begin position="29"/>
        <end position="287"/>
    </location>
</feature>